<comment type="caution">
    <text evidence="2">The sequence shown here is derived from an EMBL/GenBank/DDBJ whole genome shotgun (WGS) entry which is preliminary data.</text>
</comment>
<reference evidence="2 3" key="1">
    <citation type="journal article" date="2006" name="Int. J. Syst. Evol. Microbiol.">
        <title>Chryseobacterium piscium sp. nov., isolated from fish of the South Atlantic Ocean off South Africa.</title>
        <authorList>
            <person name="de Beer H."/>
            <person name="Hugo C.J."/>
            <person name="Jooste P.J."/>
            <person name="Vancanneyt M."/>
            <person name="Coenye T."/>
            <person name="Vandamme P."/>
        </authorList>
    </citation>
    <scope>NUCLEOTIDE SEQUENCE [LARGE SCALE GENOMIC DNA]</scope>
    <source>
        <strain evidence="2 3">CCUG 51923</strain>
    </source>
</reference>
<feature type="domain" description="Helix-turn-helix type 11" evidence="1">
    <location>
        <begin position="4"/>
        <end position="31"/>
    </location>
</feature>
<dbReference type="Pfam" id="PF08279">
    <property type="entry name" value="HTH_11"/>
    <property type="match status" value="1"/>
</dbReference>
<dbReference type="RefSeq" id="WP_115951723.1">
    <property type="nucleotide sequence ID" value="NZ_QNVS01000100.1"/>
</dbReference>
<protein>
    <recommendedName>
        <fullName evidence="1">Helix-turn-helix type 11 domain-containing protein</fullName>
    </recommendedName>
</protein>
<dbReference type="InterPro" id="IPR036388">
    <property type="entry name" value="WH-like_DNA-bd_sf"/>
</dbReference>
<dbReference type="Proteomes" id="UP000256512">
    <property type="component" value="Unassembled WGS sequence"/>
</dbReference>
<evidence type="ECO:0000313" key="2">
    <source>
        <dbReference type="EMBL" id="REC50446.1"/>
    </source>
</evidence>
<dbReference type="AlphaFoldDB" id="A0A3D9BAU9"/>
<proteinExistence type="predicted"/>
<accession>A0A3D9BAU9</accession>
<evidence type="ECO:0000259" key="1">
    <source>
        <dbReference type="Pfam" id="PF08279"/>
    </source>
</evidence>
<dbReference type="EMBL" id="QNVS01000100">
    <property type="protein sequence ID" value="REC50446.1"/>
    <property type="molecule type" value="Genomic_DNA"/>
</dbReference>
<organism evidence="2 3">
    <name type="scientific">Chryseobacterium piscium</name>
    <dbReference type="NCBI Taxonomy" id="333702"/>
    <lineage>
        <taxon>Bacteria</taxon>
        <taxon>Pseudomonadati</taxon>
        <taxon>Bacteroidota</taxon>
        <taxon>Flavobacteriia</taxon>
        <taxon>Flavobacteriales</taxon>
        <taxon>Weeksellaceae</taxon>
        <taxon>Chryseobacterium group</taxon>
        <taxon>Chryseobacterium</taxon>
    </lineage>
</organism>
<sequence length="138" mass="16571">MKNYTIKELAELLDVSERTILRQIQTISDKLKNPYSKGFTMSEDLKNIVFSDKFQTTLDKENEEEFDYFEAFTTEEYMEFQKRINEYPVLKEYIESLKTELEFLRFNFAQQTETNKSLVQSLREKNFIEAKEKGLDKD</sequence>
<name>A0A3D9BAU9_9FLAO</name>
<dbReference type="Gene3D" id="1.10.10.10">
    <property type="entry name" value="Winged helix-like DNA-binding domain superfamily/Winged helix DNA-binding domain"/>
    <property type="match status" value="1"/>
</dbReference>
<dbReference type="InterPro" id="IPR013196">
    <property type="entry name" value="HTH_11"/>
</dbReference>
<evidence type="ECO:0000313" key="3">
    <source>
        <dbReference type="Proteomes" id="UP000256512"/>
    </source>
</evidence>
<gene>
    <name evidence="2" type="ORF">DRF62_19160</name>
</gene>
<keyword evidence="3" id="KW-1185">Reference proteome</keyword>